<keyword evidence="1" id="KW-0812">Transmembrane</keyword>
<keyword evidence="1" id="KW-1133">Transmembrane helix</keyword>
<evidence type="ECO:0000256" key="1">
    <source>
        <dbReference type="SAM" id="Phobius"/>
    </source>
</evidence>
<keyword evidence="3" id="KW-1185">Reference proteome</keyword>
<dbReference type="AlphaFoldDB" id="A0A942Z582"/>
<name>A0A942Z582_9BACI</name>
<sequence>MKRTFIISLIIAIPLMILLSKLNIPMPAVFGISFICIFFLIITPQLYFMYFSNNVENIERFMKRNLNQPLIALYYAMANKNDELIDKTMEKILKKYRKANHQAIFKTIFALYYGDVQEMKKFLHEIKPIQYQYYYKAIVSINEGYIKEAEEYIEKTKIEWMKSALKAELYLKSGMLDEAENFSQKAVSQAKGLQKYILAKNYEQEFSVK</sequence>
<comment type="caution">
    <text evidence="2">The sequence shown here is derived from an EMBL/GenBank/DDBJ whole genome shotgun (WGS) entry which is preliminary data.</text>
</comment>
<organism evidence="2 3">
    <name type="scientific">Lederbergia citrea</name>
    <dbReference type="NCBI Taxonomy" id="2833581"/>
    <lineage>
        <taxon>Bacteria</taxon>
        <taxon>Bacillati</taxon>
        <taxon>Bacillota</taxon>
        <taxon>Bacilli</taxon>
        <taxon>Bacillales</taxon>
        <taxon>Bacillaceae</taxon>
        <taxon>Lederbergia</taxon>
    </lineage>
</organism>
<dbReference type="RefSeq" id="WP_213098204.1">
    <property type="nucleotide sequence ID" value="NZ_JAGYPN010000002.1"/>
</dbReference>
<proteinExistence type="predicted"/>
<dbReference type="EMBL" id="JAGYPN010000002">
    <property type="protein sequence ID" value="MBS4223170.1"/>
    <property type="molecule type" value="Genomic_DNA"/>
</dbReference>
<keyword evidence="1" id="KW-0472">Membrane</keyword>
<feature type="transmembrane region" description="Helical" evidence="1">
    <location>
        <begin position="5"/>
        <end position="22"/>
    </location>
</feature>
<gene>
    <name evidence="2" type="ORF">KHA91_10485</name>
</gene>
<protein>
    <submittedName>
        <fullName evidence="2">Uncharacterized protein</fullName>
    </submittedName>
</protein>
<dbReference type="Proteomes" id="UP000676456">
    <property type="component" value="Unassembled WGS sequence"/>
</dbReference>
<reference evidence="2 3" key="1">
    <citation type="submission" date="2021-05" db="EMBL/GenBank/DDBJ databases">
        <title>Novel Bacillus species.</title>
        <authorList>
            <person name="Liu G."/>
        </authorList>
    </citation>
    <scope>NUCLEOTIDE SEQUENCE [LARGE SCALE GENOMIC DNA]</scope>
    <source>
        <strain evidence="2 3">FJAT-49682</strain>
    </source>
</reference>
<evidence type="ECO:0000313" key="2">
    <source>
        <dbReference type="EMBL" id="MBS4223170.1"/>
    </source>
</evidence>
<accession>A0A942Z582</accession>
<evidence type="ECO:0000313" key="3">
    <source>
        <dbReference type="Proteomes" id="UP000676456"/>
    </source>
</evidence>
<feature type="transmembrane region" description="Helical" evidence="1">
    <location>
        <begin position="28"/>
        <end position="50"/>
    </location>
</feature>